<dbReference type="SMART" id="SM00116">
    <property type="entry name" value="CBS"/>
    <property type="match status" value="2"/>
</dbReference>
<evidence type="ECO:0000313" key="4">
    <source>
        <dbReference type="EMBL" id="QXM05285.1"/>
    </source>
</evidence>
<dbReference type="PROSITE" id="PS51371">
    <property type="entry name" value="CBS"/>
    <property type="match status" value="2"/>
</dbReference>
<dbReference type="RefSeq" id="WP_218281985.1">
    <property type="nucleotide sequence ID" value="NZ_CP078093.1"/>
</dbReference>
<feature type="domain" description="CBS" evidence="3">
    <location>
        <begin position="7"/>
        <end position="65"/>
    </location>
</feature>
<dbReference type="PANTHER" id="PTHR43080:SF2">
    <property type="entry name" value="CBS DOMAIN-CONTAINING PROTEIN"/>
    <property type="match status" value="1"/>
</dbReference>
<reference evidence="4" key="1">
    <citation type="submission" date="2021-07" db="EMBL/GenBank/DDBJ databases">
        <title>Complete genome sequence of Crassaminicella sp. 143-21, isolated from a deep-sea hydrothermal vent.</title>
        <authorList>
            <person name="Li X."/>
        </authorList>
    </citation>
    <scope>NUCLEOTIDE SEQUENCE</scope>
    <source>
        <strain evidence="4">143-21</strain>
    </source>
</reference>
<dbReference type="Pfam" id="PF00571">
    <property type="entry name" value="CBS"/>
    <property type="match status" value="2"/>
</dbReference>
<dbReference type="CDD" id="cd02205">
    <property type="entry name" value="CBS_pair_SF"/>
    <property type="match status" value="1"/>
</dbReference>
<gene>
    <name evidence="4" type="ORF">KVH43_07730</name>
</gene>
<dbReference type="PANTHER" id="PTHR43080">
    <property type="entry name" value="CBS DOMAIN-CONTAINING PROTEIN CBSX3, MITOCHONDRIAL"/>
    <property type="match status" value="1"/>
</dbReference>
<dbReference type="InterPro" id="IPR000644">
    <property type="entry name" value="CBS_dom"/>
</dbReference>
<dbReference type="EMBL" id="CP078093">
    <property type="protein sequence ID" value="QXM05285.1"/>
    <property type="molecule type" value="Genomic_DNA"/>
</dbReference>
<evidence type="ECO:0000256" key="1">
    <source>
        <dbReference type="ARBA" id="ARBA00023122"/>
    </source>
</evidence>
<dbReference type="Proteomes" id="UP000886818">
    <property type="component" value="Chromosome"/>
</dbReference>
<evidence type="ECO:0000259" key="3">
    <source>
        <dbReference type="PROSITE" id="PS51371"/>
    </source>
</evidence>
<organism evidence="4 5">
    <name type="scientific">Crassaminicella indica</name>
    <dbReference type="NCBI Taxonomy" id="2855394"/>
    <lineage>
        <taxon>Bacteria</taxon>
        <taxon>Bacillati</taxon>
        <taxon>Bacillota</taxon>
        <taxon>Clostridia</taxon>
        <taxon>Eubacteriales</taxon>
        <taxon>Clostridiaceae</taxon>
        <taxon>Crassaminicella</taxon>
    </lineage>
</organism>
<evidence type="ECO:0000256" key="2">
    <source>
        <dbReference type="PROSITE-ProRule" id="PRU00703"/>
    </source>
</evidence>
<feature type="domain" description="CBS" evidence="3">
    <location>
        <begin position="72"/>
        <end position="127"/>
    </location>
</feature>
<accession>A0ABX8RBK3</accession>
<evidence type="ECO:0000313" key="5">
    <source>
        <dbReference type="Proteomes" id="UP000886818"/>
    </source>
</evidence>
<keyword evidence="1 2" id="KW-0129">CBS domain</keyword>
<dbReference type="InterPro" id="IPR051257">
    <property type="entry name" value="Diverse_CBS-Domain"/>
</dbReference>
<keyword evidence="5" id="KW-1185">Reference proteome</keyword>
<proteinExistence type="predicted"/>
<name>A0ABX8RBK3_9CLOT</name>
<sequence>MKGKDIMNQPAITFKTNDTLAHALKIMNKKNINGAPVIDENNELAGMVVKADLYRFLISPGHYDSCPLEWVMTKDVITSNKDEDILTISKRLRNNNIVAMPIVEGKKVLGMISFEDIIDYFIKKQDIAD</sequence>
<protein>
    <submittedName>
        <fullName evidence="4">CBS domain-containing protein</fullName>
    </submittedName>
</protein>